<evidence type="ECO:0000313" key="6">
    <source>
        <dbReference type="EMBL" id="PSR72567.1"/>
    </source>
</evidence>
<evidence type="ECO:0000256" key="2">
    <source>
        <dbReference type="ARBA" id="ARBA00022692"/>
    </source>
</evidence>
<organism evidence="6 7">
    <name type="scientific">Hermanssonia centrifuga</name>
    <dbReference type="NCBI Taxonomy" id="98765"/>
    <lineage>
        <taxon>Eukaryota</taxon>
        <taxon>Fungi</taxon>
        <taxon>Dikarya</taxon>
        <taxon>Basidiomycota</taxon>
        <taxon>Agaricomycotina</taxon>
        <taxon>Agaricomycetes</taxon>
        <taxon>Polyporales</taxon>
        <taxon>Meruliaceae</taxon>
        <taxon>Hermanssonia</taxon>
    </lineage>
</organism>
<dbReference type="InterPro" id="IPR004695">
    <property type="entry name" value="SLAC1/Mae1/Ssu1/TehA"/>
</dbReference>
<sequence length="352" mass="39877">MTRLKRTATLRGVSIISRRIHGWSWQAFPIGMGTGAVYLTLIDLTVPPFKALTTIETLFYFLTIALFLLNTSTLLLQFLLYPRQAKRLITTPSTGIFVPLILELELNRDRYRRVYVALSVVVCFSMLMIWYNKPHDLNTFTPAWAFLTGFLDGNQANGAFVACGPPGFTALALLSLGEEAQAMYVDYGDPGEIWYVCSIVPALMLLGLAIFFFLFGILPYWFKLHKQLDEILGFGWILALRKLGQIFQTSFFNVWNTVMTIIMCITWIVLFVLTCVAFWEGKIFISANEDTIQDGRHVNWRLRKHAEDVELGRRPDVEQPIDSGVHSVDLLIPTPETTIPDPKHITATLCTG</sequence>
<dbReference type="Proteomes" id="UP000186601">
    <property type="component" value="Unassembled WGS sequence"/>
</dbReference>
<keyword evidence="2 5" id="KW-0812">Transmembrane</keyword>
<keyword evidence="4 5" id="KW-0472">Membrane</keyword>
<protein>
    <submittedName>
        <fullName evidence="6">Uncharacterized protein</fullName>
    </submittedName>
</protein>
<dbReference type="PANTHER" id="PTHR31162">
    <property type="entry name" value="MALIC ACID TRANSPORT PROTEIN-RELATED"/>
    <property type="match status" value="1"/>
</dbReference>
<evidence type="ECO:0000256" key="5">
    <source>
        <dbReference type="SAM" id="Phobius"/>
    </source>
</evidence>
<feature type="transmembrane region" description="Helical" evidence="5">
    <location>
        <begin position="193"/>
        <end position="222"/>
    </location>
</feature>
<dbReference type="OrthoDB" id="2901184at2759"/>
<dbReference type="PANTHER" id="PTHR31162:SF0">
    <property type="entry name" value="MALIC ACID TRANSPORT PROTEIN"/>
    <property type="match status" value="1"/>
</dbReference>
<dbReference type="InterPro" id="IPR038665">
    <property type="entry name" value="Voltage-dep_anion_channel_sf"/>
</dbReference>
<evidence type="ECO:0000256" key="3">
    <source>
        <dbReference type="ARBA" id="ARBA00022989"/>
    </source>
</evidence>
<dbReference type="InterPro" id="IPR030185">
    <property type="entry name" value="Mae1"/>
</dbReference>
<dbReference type="STRING" id="98765.A0A2R6NJL3"/>
<evidence type="ECO:0000256" key="4">
    <source>
        <dbReference type="ARBA" id="ARBA00023136"/>
    </source>
</evidence>
<comment type="subcellular location">
    <subcellularLocation>
        <location evidence="1">Membrane</location>
        <topology evidence="1">Multi-pass membrane protein</topology>
    </subcellularLocation>
</comment>
<feature type="transmembrane region" description="Helical" evidence="5">
    <location>
        <begin position="114"/>
        <end position="131"/>
    </location>
</feature>
<dbReference type="Pfam" id="PF03595">
    <property type="entry name" value="SLAC1"/>
    <property type="match status" value="2"/>
</dbReference>
<dbReference type="GO" id="GO:0016020">
    <property type="term" value="C:membrane"/>
    <property type="evidence" value="ECO:0007669"/>
    <property type="project" value="UniProtKB-SubCell"/>
</dbReference>
<accession>A0A2R6NJL3</accession>
<feature type="transmembrane region" description="Helical" evidence="5">
    <location>
        <begin position="59"/>
        <end position="81"/>
    </location>
</feature>
<dbReference type="EMBL" id="MLYV02001153">
    <property type="protein sequence ID" value="PSR72567.1"/>
    <property type="molecule type" value="Genomic_DNA"/>
</dbReference>
<comment type="caution">
    <text evidence="6">The sequence shown here is derived from an EMBL/GenBank/DDBJ whole genome shotgun (WGS) entry which is preliminary data.</text>
</comment>
<keyword evidence="7" id="KW-1185">Reference proteome</keyword>
<dbReference type="AlphaFoldDB" id="A0A2R6NJL3"/>
<feature type="transmembrane region" description="Helical" evidence="5">
    <location>
        <begin position="258"/>
        <end position="279"/>
    </location>
</feature>
<gene>
    <name evidence="6" type="ORF">PHLCEN_2v11560</name>
</gene>
<dbReference type="GO" id="GO:0015140">
    <property type="term" value="F:malate transmembrane transporter activity"/>
    <property type="evidence" value="ECO:0007669"/>
    <property type="project" value="InterPro"/>
</dbReference>
<feature type="transmembrane region" description="Helical" evidence="5">
    <location>
        <begin position="20"/>
        <end position="39"/>
    </location>
</feature>
<evidence type="ECO:0000313" key="7">
    <source>
        <dbReference type="Proteomes" id="UP000186601"/>
    </source>
</evidence>
<evidence type="ECO:0000256" key="1">
    <source>
        <dbReference type="ARBA" id="ARBA00004141"/>
    </source>
</evidence>
<reference evidence="6 7" key="1">
    <citation type="submission" date="2018-02" db="EMBL/GenBank/DDBJ databases">
        <title>Genome sequence of the basidiomycete white-rot fungus Phlebia centrifuga.</title>
        <authorList>
            <person name="Granchi Z."/>
            <person name="Peng M."/>
            <person name="de Vries R.P."/>
            <person name="Hilden K."/>
            <person name="Makela M.R."/>
            <person name="Grigoriev I."/>
            <person name="Riley R."/>
        </authorList>
    </citation>
    <scope>NUCLEOTIDE SEQUENCE [LARGE SCALE GENOMIC DNA]</scope>
    <source>
        <strain evidence="6 7">FBCC195</strain>
    </source>
</reference>
<name>A0A2R6NJL3_9APHY</name>
<keyword evidence="3 5" id="KW-1133">Transmembrane helix</keyword>
<proteinExistence type="predicted"/>
<dbReference type="Gene3D" id="1.50.10.150">
    <property type="entry name" value="Voltage-dependent anion channel"/>
    <property type="match status" value="2"/>
</dbReference>